<dbReference type="UniPathway" id="UPA00143"/>
<dbReference type="Gene3D" id="3.50.50.80">
    <property type="entry name" value="Ubiquitin-activating enzyme E1, inactive adenylation domain, subdomain 1"/>
    <property type="match status" value="2"/>
</dbReference>
<feature type="compositionally biased region" description="Acidic residues" evidence="8">
    <location>
        <begin position="947"/>
        <end position="957"/>
    </location>
</feature>
<evidence type="ECO:0000256" key="5">
    <source>
        <dbReference type="ARBA" id="ARBA00022786"/>
    </source>
</evidence>
<dbReference type="Pfam" id="PF10585">
    <property type="entry name" value="UBA_E1_SCCH"/>
    <property type="match status" value="1"/>
</dbReference>
<feature type="region of interest" description="Disordered" evidence="8">
    <location>
        <begin position="31"/>
        <end position="91"/>
    </location>
</feature>
<comment type="similarity">
    <text evidence="2">Belongs to the ubiquitin-activating E1 family.</text>
</comment>
<sequence length="1556" mass="168969">MRREWLSTHLLVLGASVFIFATGDDSLSLPATTRQHTAQRPHLSPSSGERVPRRREVDVAAVLGALNGGEDKREPTPTEEEGGHPDDPLYSRQEFTLGQKAQSRISAASVLISGMSGAGAEIAKNLVLAGIGRVTLHDDGPAEYSDLSSNFALSEKHVRGQVPRAEACAEVLRHMNPRVDVEVVSGKIDEELLEEHELLILVNAEWEEQLRLSDLCSRLRGEAGDAGERESRSGDVEGETTSKEASTATDGLPQIPGETSKSPSLIVVENRGLVMSLFVDLGDTFVVSDATGGEAPSPLRITRVELGIDEGKTPPSLILHFGDPDGGDPAWDGGSTGGPLSKRTHSLQDGQGIVLRNFVSPSLSWLNGETAREVQVVSPSAVRIALQEKGSKAKLVEKLAAEVQQKGHVDYKGGASALEVRRPLVLSFDRLGAVCGSPQGAAFKEALVPSDFTKMDRAPSLSACIQALHEVEKENKMRTGSSSFFSFPLGQRSSKSIEKMILRRARRRALRQHTVSPSRDQWKEGVAKQAVQSFAQGGGGISPMATLAGGLAAQEALKAVSGTLRPLQQLLFFDALEALPPPDAADESNVIGLLRFLSRCLGYPLRFLGCQLRRLRRGNLFGVQEDRYSGQRRVLGSRLQRQLQDLNLFVVGAGAIGCELLKCLAGMGVSSADPSARGGRGGGKGVVGAVKGTWAKGGREEHERGSLSGGGGGGCIWLTDMDSVERSNLSRQLLFRESDIGRLKAEAAAESIPELNPLTNVRWMAVKVERATEGEGPGKLSDDFWGSQIDVVMNALDNVQARLFVDSRCVRHWVPLLESGTRGVQGSTQVVLPGVSESYATTRDPEEESVPICTVKSFPTETAHVVQWARDVFHGLFFEGPRLGNSFCLHPPTAVREIAAMDLEEMVRSLRDLLDFLSLPAAEDSEEEGEAGEMKGEGRMPVGGDTMEQEEEGEGQGEENIRDNDAEGQRSWAIRLFNTLFKESVERLGERLEADELLEKSSKFGAPVAICFKSGEENHEAFVSAALAVRGSARLPSPLPSSALHHLSSLSPDAEDLEETVFAEIAEAREVFLEELRQRGREERHREGRSTRGEKEDEERAHIAEAQRLLNELLSRPVVLNRLVAARRLAMSSRLPEKEREVEFHFASSQQADGPPASFAPFSPLEFDKDDRATAALEFICQATFLRSANYHIVPASRMEIKRIAGNIVPAIATATAVVAALSCLELLKLVSLGFVQKKRRETRRGRQRQKDRHQFFDERLRWRWGASQFRFPLSAVFLIASQLSFVFSKGLASLAKLGIKTKSANSDVHLQDAEESGALLSEKLKRKLRAASLFRNSYFNMAVPFMTMSTPELAPMIDVGTSDGFRGSGGEPAIATLWDSLPVSEDGSVSASAFASKVEDRLCRVGVGGPEGCEVELLSCEGIPIWSSLAELLRMHQEGEGEEEGTEGEEAEGREAVGVPSDAMGNGDGNEEEGAGGSLESEIDQALRLARGEATAQAETHDAEPQKDLEQMSNKHKRRKKKIVIDVSASDREAGEEIFVPPLRLSLVNKQHPKT</sequence>
<gene>
    <name evidence="12" type="ORF">Cvel_5155</name>
</gene>
<dbReference type="InterPro" id="IPR042302">
    <property type="entry name" value="E1_FCCH_sf"/>
</dbReference>
<proteinExistence type="inferred from homology"/>
<dbReference type="InterPro" id="IPR045886">
    <property type="entry name" value="ThiF/MoeB/HesA"/>
</dbReference>
<feature type="compositionally biased region" description="Basic and acidic residues" evidence="8">
    <location>
        <begin position="1500"/>
        <end position="1511"/>
    </location>
</feature>
<comment type="pathway">
    <text evidence="1">Protein modification; protein ubiquitination.</text>
</comment>
<accession>A0A0G4GSP7</accession>
<feature type="compositionally biased region" description="Acidic residues" evidence="8">
    <location>
        <begin position="1441"/>
        <end position="1453"/>
    </location>
</feature>
<feature type="compositionally biased region" description="Basic and acidic residues" evidence="8">
    <location>
        <begin position="69"/>
        <end position="89"/>
    </location>
</feature>
<dbReference type="GO" id="GO:0006511">
    <property type="term" value="P:ubiquitin-dependent protein catabolic process"/>
    <property type="evidence" value="ECO:0007669"/>
    <property type="project" value="TreeGrafter"/>
</dbReference>
<feature type="region of interest" description="Disordered" evidence="8">
    <location>
        <begin position="1080"/>
        <end position="1100"/>
    </location>
</feature>
<dbReference type="Gene3D" id="3.40.50.12550">
    <property type="entry name" value="Ubiquitin-activating enzyme E1, inactive adenylation domain, subdomain 2"/>
    <property type="match status" value="1"/>
</dbReference>
<feature type="compositionally biased region" description="Basic and acidic residues" evidence="8">
    <location>
        <begin position="221"/>
        <end position="235"/>
    </location>
</feature>
<dbReference type="SUPFAM" id="SSF69572">
    <property type="entry name" value="Activating enzymes of the ubiquitin-like proteins"/>
    <property type="match status" value="2"/>
</dbReference>
<evidence type="ECO:0000256" key="6">
    <source>
        <dbReference type="ARBA" id="ARBA00022840"/>
    </source>
</evidence>
<feature type="region of interest" description="Disordered" evidence="8">
    <location>
        <begin position="921"/>
        <end position="965"/>
    </location>
</feature>
<dbReference type="PhylomeDB" id="A0A0G4GSP7"/>
<keyword evidence="9" id="KW-0732">Signal</keyword>
<evidence type="ECO:0000256" key="4">
    <source>
        <dbReference type="ARBA" id="ARBA00022741"/>
    </source>
</evidence>
<evidence type="ECO:0000256" key="7">
    <source>
        <dbReference type="PROSITE-ProRule" id="PRU10132"/>
    </source>
</evidence>
<name>A0A0G4GSP7_9ALVE</name>
<evidence type="ECO:0000259" key="10">
    <source>
        <dbReference type="Pfam" id="PF00899"/>
    </source>
</evidence>
<dbReference type="InterPro" id="IPR042449">
    <property type="entry name" value="Ub-E1_IAD_1"/>
</dbReference>
<keyword evidence="4" id="KW-0547">Nucleotide-binding</keyword>
<dbReference type="PANTHER" id="PTHR10953">
    <property type="entry name" value="UBIQUITIN-ACTIVATING ENZYME E1"/>
    <property type="match status" value="1"/>
</dbReference>
<evidence type="ECO:0008006" key="13">
    <source>
        <dbReference type="Google" id="ProtNLM"/>
    </source>
</evidence>
<feature type="active site" description="Glycyl thioester intermediate" evidence="7">
    <location>
        <position position="853"/>
    </location>
</feature>
<keyword evidence="6" id="KW-0067">ATP-binding</keyword>
<dbReference type="InterPro" id="IPR042063">
    <property type="entry name" value="Ubi_acti_E1_SCCH"/>
</dbReference>
<evidence type="ECO:0000256" key="8">
    <source>
        <dbReference type="SAM" id="MobiDB-lite"/>
    </source>
</evidence>
<dbReference type="PANTHER" id="PTHR10953:SF4">
    <property type="entry name" value="UBIQUITIN-ACTIVATING ENZYME E1 C-TERMINAL DOMAIN-CONTAINING PROTEIN"/>
    <property type="match status" value="1"/>
</dbReference>
<evidence type="ECO:0000256" key="3">
    <source>
        <dbReference type="ARBA" id="ARBA00022598"/>
    </source>
</evidence>
<dbReference type="InterPro" id="IPR035985">
    <property type="entry name" value="Ubiquitin-activating_enz"/>
</dbReference>
<organism evidence="12">
    <name type="scientific">Chromera velia CCMP2878</name>
    <dbReference type="NCBI Taxonomy" id="1169474"/>
    <lineage>
        <taxon>Eukaryota</taxon>
        <taxon>Sar</taxon>
        <taxon>Alveolata</taxon>
        <taxon>Colpodellida</taxon>
        <taxon>Chromeraceae</taxon>
        <taxon>Chromera</taxon>
    </lineage>
</organism>
<feature type="region of interest" description="Disordered" evidence="8">
    <location>
        <begin position="1438"/>
        <end position="1522"/>
    </location>
</feature>
<dbReference type="VEuPathDB" id="CryptoDB:Cvel_5155"/>
<dbReference type="Gene3D" id="1.10.10.2660">
    <property type="entry name" value="Ubiquitin-activating enzyme E1, SCCH domain"/>
    <property type="match status" value="1"/>
</dbReference>
<evidence type="ECO:0000256" key="1">
    <source>
        <dbReference type="ARBA" id="ARBA00004906"/>
    </source>
</evidence>
<dbReference type="GO" id="GO:0006974">
    <property type="term" value="P:DNA damage response"/>
    <property type="evidence" value="ECO:0007669"/>
    <property type="project" value="TreeGrafter"/>
</dbReference>
<dbReference type="InterPro" id="IPR033127">
    <property type="entry name" value="UBQ-activ_enz_E1_Cys_AS"/>
</dbReference>
<dbReference type="GO" id="GO:0004839">
    <property type="term" value="F:ubiquitin activating enzyme activity"/>
    <property type="evidence" value="ECO:0007669"/>
    <property type="project" value="TreeGrafter"/>
</dbReference>
<feature type="region of interest" description="Disordered" evidence="8">
    <location>
        <begin position="221"/>
        <end position="260"/>
    </location>
</feature>
<feature type="signal peptide" evidence="9">
    <location>
        <begin position="1"/>
        <end position="23"/>
    </location>
</feature>
<dbReference type="InterPro" id="IPR019572">
    <property type="entry name" value="UBA_E1_SCCH"/>
</dbReference>
<feature type="chain" id="PRO_5005191147" description="Ubiquitin-activating enzyme E1 C-terminal domain-containing protein" evidence="9">
    <location>
        <begin position="24"/>
        <end position="1556"/>
    </location>
</feature>
<dbReference type="GO" id="GO:0005634">
    <property type="term" value="C:nucleus"/>
    <property type="evidence" value="ECO:0007669"/>
    <property type="project" value="TreeGrafter"/>
</dbReference>
<protein>
    <recommendedName>
        <fullName evidence="13">Ubiquitin-activating enzyme E1 C-terminal domain-containing protein</fullName>
    </recommendedName>
</protein>
<evidence type="ECO:0000256" key="2">
    <source>
        <dbReference type="ARBA" id="ARBA00005673"/>
    </source>
</evidence>
<keyword evidence="3" id="KW-0436">Ligase</keyword>
<dbReference type="PROSITE" id="PS00865">
    <property type="entry name" value="UBIQUITIN_ACTIVAT_2"/>
    <property type="match status" value="1"/>
</dbReference>
<feature type="domain" description="Ubiquitin-activating enzyme SCCH" evidence="11">
    <location>
        <begin position="859"/>
        <end position="1202"/>
    </location>
</feature>
<dbReference type="EMBL" id="CDMZ01001513">
    <property type="protein sequence ID" value="CEM33712.1"/>
    <property type="molecule type" value="Genomic_DNA"/>
</dbReference>
<dbReference type="Gene3D" id="2.40.30.180">
    <property type="entry name" value="Ubiquitin-activating enzyme E1, FCCH domain"/>
    <property type="match status" value="1"/>
</dbReference>
<keyword evidence="5" id="KW-0833">Ubl conjugation pathway</keyword>
<evidence type="ECO:0000259" key="11">
    <source>
        <dbReference type="Pfam" id="PF10585"/>
    </source>
</evidence>
<dbReference type="GO" id="GO:0005737">
    <property type="term" value="C:cytoplasm"/>
    <property type="evidence" value="ECO:0007669"/>
    <property type="project" value="TreeGrafter"/>
</dbReference>
<feature type="domain" description="THIF-type NAD/FAD binding fold" evidence="10">
    <location>
        <begin position="90"/>
        <end position="216"/>
    </location>
</feature>
<evidence type="ECO:0000256" key="9">
    <source>
        <dbReference type="SAM" id="SignalP"/>
    </source>
</evidence>
<reference evidence="12" key="1">
    <citation type="submission" date="2014-11" db="EMBL/GenBank/DDBJ databases">
        <authorList>
            <person name="Otto D Thomas"/>
            <person name="Naeem Raeece"/>
        </authorList>
    </citation>
    <scope>NUCLEOTIDE SEQUENCE</scope>
</reference>
<dbReference type="GO" id="GO:0005524">
    <property type="term" value="F:ATP binding"/>
    <property type="evidence" value="ECO:0007669"/>
    <property type="project" value="UniProtKB-KW"/>
</dbReference>
<evidence type="ECO:0000313" key="12">
    <source>
        <dbReference type="EMBL" id="CEM33712.1"/>
    </source>
</evidence>
<feature type="domain" description="THIF-type NAD/FAD binding fold" evidence="10">
    <location>
        <begin position="712"/>
        <end position="1232"/>
    </location>
</feature>
<dbReference type="Pfam" id="PF00899">
    <property type="entry name" value="ThiF"/>
    <property type="match status" value="2"/>
</dbReference>
<dbReference type="InterPro" id="IPR000594">
    <property type="entry name" value="ThiF_NAD_FAD-bd"/>
</dbReference>